<sequence length="256" mass="28989">MNKTHTALEDSNQESGGSGRLYMLRPFYFVLLLWVIFWADSRFMLDLYHLGVLPGSAAGMFGIFTSPLIHGSLMHLVNNTFPILALGAGLFYFYPRIAWKVIIVSWLASGLMTWLIGRESYHIGASGLIYALAGFIFLCGILRKQANLLALSLLVVFFYGSLVWGILPIEDTVSWEAHLGGAFAGFGLAIYYRKSPPRSKKYSWELVEEEVEEAESHDDIPEEIWNREAWEEYSGSNHGIRYIYRTKEPDDLNADS</sequence>
<dbReference type="AlphaFoldDB" id="G8R2V3"/>
<evidence type="ECO:0000256" key="3">
    <source>
        <dbReference type="ARBA" id="ARBA00022989"/>
    </source>
</evidence>
<dbReference type="PANTHER" id="PTHR43731">
    <property type="entry name" value="RHOMBOID PROTEASE"/>
    <property type="match status" value="1"/>
</dbReference>
<keyword evidence="2 5" id="KW-0812">Transmembrane</keyword>
<gene>
    <name evidence="7" type="ordered locus">Oweho_0897</name>
</gene>
<dbReference type="KEGG" id="oho:Oweho_0897"/>
<dbReference type="OrthoDB" id="465874at2"/>
<evidence type="ECO:0000256" key="2">
    <source>
        <dbReference type="ARBA" id="ARBA00022692"/>
    </source>
</evidence>
<evidence type="ECO:0000259" key="6">
    <source>
        <dbReference type="Pfam" id="PF01694"/>
    </source>
</evidence>
<dbReference type="Gene3D" id="1.20.1540.10">
    <property type="entry name" value="Rhomboid-like"/>
    <property type="match status" value="1"/>
</dbReference>
<dbReference type="InterPro" id="IPR050925">
    <property type="entry name" value="Rhomboid_protease_S54"/>
</dbReference>
<feature type="transmembrane region" description="Helical" evidence="5">
    <location>
        <begin position="123"/>
        <end position="141"/>
    </location>
</feature>
<dbReference type="RefSeq" id="WP_014201269.1">
    <property type="nucleotide sequence ID" value="NC_016599.1"/>
</dbReference>
<feature type="transmembrane region" description="Helical" evidence="5">
    <location>
        <begin position="76"/>
        <end position="94"/>
    </location>
</feature>
<dbReference type="Pfam" id="PF01694">
    <property type="entry name" value="Rhomboid"/>
    <property type="match status" value="1"/>
</dbReference>
<dbReference type="eggNOG" id="COG0705">
    <property type="taxonomic scope" value="Bacteria"/>
</dbReference>
<dbReference type="STRING" id="926562.Oweho_0897"/>
<dbReference type="GO" id="GO:0004252">
    <property type="term" value="F:serine-type endopeptidase activity"/>
    <property type="evidence" value="ECO:0007669"/>
    <property type="project" value="InterPro"/>
</dbReference>
<dbReference type="GO" id="GO:0016020">
    <property type="term" value="C:membrane"/>
    <property type="evidence" value="ECO:0007669"/>
    <property type="project" value="UniProtKB-SubCell"/>
</dbReference>
<dbReference type="PANTHER" id="PTHR43731:SF9">
    <property type="entry name" value="SLR1461 PROTEIN"/>
    <property type="match status" value="1"/>
</dbReference>
<name>G8R2V3_OWEHD</name>
<evidence type="ECO:0000256" key="1">
    <source>
        <dbReference type="ARBA" id="ARBA00004141"/>
    </source>
</evidence>
<dbReference type="SUPFAM" id="SSF144091">
    <property type="entry name" value="Rhomboid-like"/>
    <property type="match status" value="1"/>
</dbReference>
<protein>
    <submittedName>
        <fullName evidence="7">Putative membrane protein</fullName>
    </submittedName>
</protein>
<evidence type="ECO:0000313" key="7">
    <source>
        <dbReference type="EMBL" id="AEV31908.1"/>
    </source>
</evidence>
<evidence type="ECO:0000256" key="4">
    <source>
        <dbReference type="ARBA" id="ARBA00023136"/>
    </source>
</evidence>
<dbReference type="PATRIC" id="fig|926562.3.peg.913"/>
<evidence type="ECO:0000313" key="8">
    <source>
        <dbReference type="Proteomes" id="UP000005631"/>
    </source>
</evidence>
<reference evidence="7 8" key="1">
    <citation type="journal article" date="2012" name="Stand. Genomic Sci.">
        <title>Genome sequence of the orange-pigmented seawater bacterium Owenweeksia hongkongensis type strain (UST20020801(T)).</title>
        <authorList>
            <person name="Riedel T."/>
            <person name="Held B."/>
            <person name="Nolan M."/>
            <person name="Lucas S."/>
            <person name="Lapidus A."/>
            <person name="Tice H."/>
            <person name="Del Rio T.G."/>
            <person name="Cheng J.F."/>
            <person name="Han C."/>
            <person name="Tapia R."/>
            <person name="Goodwin L.A."/>
            <person name="Pitluck S."/>
            <person name="Liolios K."/>
            <person name="Mavromatis K."/>
            <person name="Pagani I."/>
            <person name="Ivanova N."/>
            <person name="Mikhailova N."/>
            <person name="Pati A."/>
            <person name="Chen A."/>
            <person name="Palaniappan K."/>
            <person name="Rohde M."/>
            <person name="Tindall B.J."/>
            <person name="Detter J.C."/>
            <person name="Goker M."/>
            <person name="Woyke T."/>
            <person name="Bristow J."/>
            <person name="Eisen J.A."/>
            <person name="Markowitz V."/>
            <person name="Hugenholtz P."/>
            <person name="Klenk H.P."/>
            <person name="Kyrpides N.C."/>
        </authorList>
    </citation>
    <scope>NUCLEOTIDE SEQUENCE</scope>
    <source>
        <strain evidence="8">DSM 17368 / JCM 12287 / NRRL B-23963</strain>
    </source>
</reference>
<dbReference type="EMBL" id="CP003156">
    <property type="protein sequence ID" value="AEV31908.1"/>
    <property type="molecule type" value="Genomic_DNA"/>
</dbReference>
<keyword evidence="3 5" id="KW-1133">Transmembrane helix</keyword>
<proteinExistence type="predicted"/>
<feature type="transmembrane region" description="Helical" evidence="5">
    <location>
        <begin position="51"/>
        <end position="70"/>
    </location>
</feature>
<evidence type="ECO:0000256" key="5">
    <source>
        <dbReference type="SAM" id="Phobius"/>
    </source>
</evidence>
<keyword evidence="4 5" id="KW-0472">Membrane</keyword>
<feature type="transmembrane region" description="Helical" evidence="5">
    <location>
        <begin position="173"/>
        <end position="192"/>
    </location>
</feature>
<dbReference type="InterPro" id="IPR022764">
    <property type="entry name" value="Peptidase_S54_rhomboid_dom"/>
</dbReference>
<feature type="transmembrane region" description="Helical" evidence="5">
    <location>
        <begin position="148"/>
        <end position="167"/>
    </location>
</feature>
<dbReference type="Proteomes" id="UP000005631">
    <property type="component" value="Chromosome"/>
</dbReference>
<organism evidence="7 8">
    <name type="scientific">Owenweeksia hongkongensis (strain DSM 17368 / CIP 108786 / JCM 12287 / NRRL B-23963 / UST20020801)</name>
    <dbReference type="NCBI Taxonomy" id="926562"/>
    <lineage>
        <taxon>Bacteria</taxon>
        <taxon>Pseudomonadati</taxon>
        <taxon>Bacteroidota</taxon>
        <taxon>Flavobacteriia</taxon>
        <taxon>Flavobacteriales</taxon>
        <taxon>Owenweeksiaceae</taxon>
        <taxon>Owenweeksia</taxon>
    </lineage>
</organism>
<dbReference type="HOGENOM" id="CLU_067823_1_0_10"/>
<comment type="subcellular location">
    <subcellularLocation>
        <location evidence="1">Membrane</location>
        <topology evidence="1">Multi-pass membrane protein</topology>
    </subcellularLocation>
</comment>
<accession>G8R2V3</accession>
<dbReference type="InterPro" id="IPR035952">
    <property type="entry name" value="Rhomboid-like_sf"/>
</dbReference>
<keyword evidence="8" id="KW-1185">Reference proteome</keyword>
<feature type="domain" description="Peptidase S54 rhomboid" evidence="6">
    <location>
        <begin position="60"/>
        <end position="193"/>
    </location>
</feature>
<feature type="transmembrane region" description="Helical" evidence="5">
    <location>
        <begin position="20"/>
        <end position="39"/>
    </location>
</feature>